<dbReference type="SUPFAM" id="SSF51735">
    <property type="entry name" value="NAD(P)-binding Rossmann-fold domains"/>
    <property type="match status" value="1"/>
</dbReference>
<comment type="similarity">
    <text evidence="1">Belongs to the short-chain dehydrogenases/reductases (SDR) family.</text>
</comment>
<accession>A0A840YF91</accession>
<dbReference type="PROSITE" id="PS00061">
    <property type="entry name" value="ADH_SHORT"/>
    <property type="match status" value="1"/>
</dbReference>
<dbReference type="EMBL" id="JACIJD010000002">
    <property type="protein sequence ID" value="MBB5692563.1"/>
    <property type="molecule type" value="Genomic_DNA"/>
</dbReference>
<dbReference type="InterPro" id="IPR057326">
    <property type="entry name" value="KR_dom"/>
</dbReference>
<dbReference type="RefSeq" id="WP_184513662.1">
    <property type="nucleotide sequence ID" value="NZ_JACIJD010000002.1"/>
</dbReference>
<dbReference type="SMART" id="SM00822">
    <property type="entry name" value="PKS_KR"/>
    <property type="match status" value="1"/>
</dbReference>
<evidence type="ECO:0000313" key="5">
    <source>
        <dbReference type="Proteomes" id="UP000580654"/>
    </source>
</evidence>
<dbReference type="FunFam" id="3.40.50.720:FF:000084">
    <property type="entry name" value="Short-chain dehydrogenase reductase"/>
    <property type="match status" value="1"/>
</dbReference>
<dbReference type="InterPro" id="IPR036291">
    <property type="entry name" value="NAD(P)-bd_dom_sf"/>
</dbReference>
<dbReference type="AlphaFoldDB" id="A0A840YF91"/>
<keyword evidence="2" id="KW-0560">Oxidoreductase</keyword>
<evidence type="ECO:0000256" key="1">
    <source>
        <dbReference type="ARBA" id="ARBA00006484"/>
    </source>
</evidence>
<dbReference type="PRINTS" id="PR00081">
    <property type="entry name" value="GDHRDH"/>
</dbReference>
<dbReference type="Proteomes" id="UP000580654">
    <property type="component" value="Unassembled WGS sequence"/>
</dbReference>
<proteinExistence type="inferred from homology"/>
<dbReference type="PANTHER" id="PTHR43639">
    <property type="entry name" value="OXIDOREDUCTASE, SHORT-CHAIN DEHYDROGENASE/REDUCTASE FAMILY (AFU_ORTHOLOGUE AFUA_5G02870)"/>
    <property type="match status" value="1"/>
</dbReference>
<dbReference type="InterPro" id="IPR020904">
    <property type="entry name" value="Sc_DH/Rdtase_CS"/>
</dbReference>
<gene>
    <name evidence="4" type="ORF">FHS87_000578</name>
</gene>
<dbReference type="Gene3D" id="3.40.50.720">
    <property type="entry name" value="NAD(P)-binding Rossmann-like Domain"/>
    <property type="match status" value="1"/>
</dbReference>
<name>A0A840YF91_9PROT</name>
<evidence type="ECO:0000256" key="2">
    <source>
        <dbReference type="ARBA" id="ARBA00023002"/>
    </source>
</evidence>
<reference evidence="4 5" key="1">
    <citation type="submission" date="2020-08" db="EMBL/GenBank/DDBJ databases">
        <title>Genomic Encyclopedia of Type Strains, Phase IV (KMG-IV): sequencing the most valuable type-strain genomes for metagenomic binning, comparative biology and taxonomic classification.</title>
        <authorList>
            <person name="Goeker M."/>
        </authorList>
    </citation>
    <scope>NUCLEOTIDE SEQUENCE [LARGE SCALE GENOMIC DNA]</scope>
    <source>
        <strain evidence="4 5">DSM 25622</strain>
    </source>
</reference>
<sequence>MGVILVTGSGRGIGAATARLAARRGHAVVVNYAEREERARAVVEAIRAEGGQAVAVRADVSREDEVEALFAAADREFGPLTGLVNNAGITGPATRTEGYDPATIRRILEVNVTGTFLCIQAAIGRMSTRRGGAGGAIVNLSSIAATLGGAGQWTAYAAAKGAVNSLTIGLARELGPEGIRVNALLPGLIDTEIHASAGVGDRLAKLAPTVPLGRIGTAEECAEAILWLLSGEASYLTGALVPVTGGR</sequence>
<dbReference type="CDD" id="cd05233">
    <property type="entry name" value="SDR_c"/>
    <property type="match status" value="1"/>
</dbReference>
<comment type="caution">
    <text evidence="4">The sequence shown here is derived from an EMBL/GenBank/DDBJ whole genome shotgun (WGS) entry which is preliminary data.</text>
</comment>
<dbReference type="PANTHER" id="PTHR43639:SF1">
    <property type="entry name" value="SHORT-CHAIN DEHYDROGENASE_REDUCTASE FAMILY PROTEIN"/>
    <property type="match status" value="1"/>
</dbReference>
<evidence type="ECO:0000313" key="4">
    <source>
        <dbReference type="EMBL" id="MBB5692563.1"/>
    </source>
</evidence>
<evidence type="ECO:0000259" key="3">
    <source>
        <dbReference type="SMART" id="SM00822"/>
    </source>
</evidence>
<dbReference type="PRINTS" id="PR00080">
    <property type="entry name" value="SDRFAMILY"/>
</dbReference>
<dbReference type="InterPro" id="IPR002347">
    <property type="entry name" value="SDR_fam"/>
</dbReference>
<feature type="domain" description="Ketoreductase" evidence="3">
    <location>
        <begin position="2"/>
        <end position="187"/>
    </location>
</feature>
<dbReference type="Pfam" id="PF13561">
    <property type="entry name" value="adh_short_C2"/>
    <property type="match status" value="1"/>
</dbReference>
<organism evidence="4 5">
    <name type="scientific">Muricoccus pecuniae</name>
    <dbReference type="NCBI Taxonomy" id="693023"/>
    <lineage>
        <taxon>Bacteria</taxon>
        <taxon>Pseudomonadati</taxon>
        <taxon>Pseudomonadota</taxon>
        <taxon>Alphaproteobacteria</taxon>
        <taxon>Acetobacterales</taxon>
        <taxon>Roseomonadaceae</taxon>
        <taxon>Muricoccus</taxon>
    </lineage>
</organism>
<dbReference type="GO" id="GO:0016491">
    <property type="term" value="F:oxidoreductase activity"/>
    <property type="evidence" value="ECO:0007669"/>
    <property type="project" value="UniProtKB-KW"/>
</dbReference>
<keyword evidence="5" id="KW-1185">Reference proteome</keyword>
<protein>
    <submittedName>
        <fullName evidence="4">NAD(P)-dependent dehydrogenase (Short-subunit alcohol dehydrogenase family)</fullName>
    </submittedName>
</protein>